<feature type="region of interest" description="Disordered" evidence="1">
    <location>
        <begin position="113"/>
        <end position="133"/>
    </location>
</feature>
<reference evidence="2 3" key="1">
    <citation type="journal article" date="2024" name="Nat. Commun.">
        <title>Phylogenomics reveals the evolutionary origins of lichenization in chlorophyte algae.</title>
        <authorList>
            <person name="Puginier C."/>
            <person name="Libourel C."/>
            <person name="Otte J."/>
            <person name="Skaloud P."/>
            <person name="Haon M."/>
            <person name="Grisel S."/>
            <person name="Petersen M."/>
            <person name="Berrin J.G."/>
            <person name="Delaux P.M."/>
            <person name="Dal Grande F."/>
            <person name="Keller J."/>
        </authorList>
    </citation>
    <scope>NUCLEOTIDE SEQUENCE [LARGE SCALE GENOMIC DNA]</scope>
    <source>
        <strain evidence="2 3">SAG 2523</strain>
    </source>
</reference>
<evidence type="ECO:0000313" key="2">
    <source>
        <dbReference type="EMBL" id="KAK9861816.1"/>
    </source>
</evidence>
<protein>
    <submittedName>
        <fullName evidence="2">Uncharacterized protein</fullName>
    </submittedName>
</protein>
<keyword evidence="3" id="KW-1185">Reference proteome</keyword>
<evidence type="ECO:0000256" key="1">
    <source>
        <dbReference type="SAM" id="MobiDB-lite"/>
    </source>
</evidence>
<dbReference type="EMBL" id="JALJOV010000696">
    <property type="protein sequence ID" value="KAK9861816.1"/>
    <property type="molecule type" value="Genomic_DNA"/>
</dbReference>
<accession>A0AAW1SYK2</accession>
<comment type="caution">
    <text evidence="2">The sequence shown here is derived from an EMBL/GenBank/DDBJ whole genome shotgun (WGS) entry which is preliminary data.</text>
</comment>
<gene>
    <name evidence="2" type="ORF">WJX84_000918</name>
</gene>
<evidence type="ECO:0000313" key="3">
    <source>
        <dbReference type="Proteomes" id="UP001485043"/>
    </source>
</evidence>
<name>A0AAW1SYK2_9CHLO</name>
<dbReference type="Proteomes" id="UP001485043">
    <property type="component" value="Unassembled WGS sequence"/>
</dbReference>
<sequence length="133" mass="14743">MRLTASDVRQPILQVLDTSRSYPGYNQDGVCRTSYLRYAAAGYMEPGTLQGQENVPTIQAALRRRARLLHGIRKGVPPQAHSADFLYPAAPGTAIAWSLPNWQGSRYVAVQGMKRKAPQQHQTPPDRSPHGHL</sequence>
<dbReference type="AlphaFoldDB" id="A0AAW1SYK2"/>
<proteinExistence type="predicted"/>
<organism evidence="2 3">
    <name type="scientific">Apatococcus fuscideae</name>
    <dbReference type="NCBI Taxonomy" id="2026836"/>
    <lineage>
        <taxon>Eukaryota</taxon>
        <taxon>Viridiplantae</taxon>
        <taxon>Chlorophyta</taxon>
        <taxon>core chlorophytes</taxon>
        <taxon>Trebouxiophyceae</taxon>
        <taxon>Chlorellales</taxon>
        <taxon>Chlorellaceae</taxon>
        <taxon>Apatococcus</taxon>
    </lineage>
</organism>